<organism evidence="2 3">
    <name type="scientific">Senna tora</name>
    <dbReference type="NCBI Taxonomy" id="362788"/>
    <lineage>
        <taxon>Eukaryota</taxon>
        <taxon>Viridiplantae</taxon>
        <taxon>Streptophyta</taxon>
        <taxon>Embryophyta</taxon>
        <taxon>Tracheophyta</taxon>
        <taxon>Spermatophyta</taxon>
        <taxon>Magnoliopsida</taxon>
        <taxon>eudicotyledons</taxon>
        <taxon>Gunneridae</taxon>
        <taxon>Pentapetalae</taxon>
        <taxon>rosids</taxon>
        <taxon>fabids</taxon>
        <taxon>Fabales</taxon>
        <taxon>Fabaceae</taxon>
        <taxon>Caesalpinioideae</taxon>
        <taxon>Cassia clade</taxon>
        <taxon>Senna</taxon>
    </lineage>
</organism>
<name>A0A834TUI2_9FABA</name>
<sequence>MATLQKFKLLASRCGAAPTQSPTRSPRTSPMVQLRRRKTTLRMLLSSRSPRRRDPPIQLKHLLNSSQKKTKKKKKKGEDFTERHSLKELFVSSPPEEESKKEIPMREMDSVRNVALGGSVIWSNEPGSPKPVWRVFRFRSLLKKSRRPALESISE</sequence>
<evidence type="ECO:0000256" key="1">
    <source>
        <dbReference type="SAM" id="MobiDB-lite"/>
    </source>
</evidence>
<keyword evidence="3" id="KW-1185">Reference proteome</keyword>
<dbReference type="EMBL" id="JAAIUW010000006">
    <property type="protein sequence ID" value="KAF7827772.1"/>
    <property type="molecule type" value="Genomic_DNA"/>
</dbReference>
<evidence type="ECO:0000313" key="2">
    <source>
        <dbReference type="EMBL" id="KAF7827772.1"/>
    </source>
</evidence>
<comment type="caution">
    <text evidence="2">The sequence shown here is derived from an EMBL/GenBank/DDBJ whole genome shotgun (WGS) entry which is preliminary data.</text>
</comment>
<dbReference type="PANTHER" id="PTHR34542:SF1">
    <property type="entry name" value="OS08G0359900 PROTEIN"/>
    <property type="match status" value="1"/>
</dbReference>
<dbReference type="AlphaFoldDB" id="A0A834TUI2"/>
<feature type="compositionally biased region" description="Polar residues" evidence="1">
    <location>
        <begin position="18"/>
        <end position="31"/>
    </location>
</feature>
<gene>
    <name evidence="2" type="ORF">G2W53_018936</name>
</gene>
<accession>A0A834TUI2</accession>
<feature type="region of interest" description="Disordered" evidence="1">
    <location>
        <begin position="13"/>
        <end position="84"/>
    </location>
</feature>
<reference evidence="2" key="1">
    <citation type="submission" date="2020-09" db="EMBL/GenBank/DDBJ databases">
        <title>Genome-Enabled Discovery of Anthraquinone Biosynthesis in Senna tora.</title>
        <authorList>
            <person name="Kang S.-H."/>
            <person name="Pandey R.P."/>
            <person name="Lee C.-M."/>
            <person name="Sim J.-S."/>
            <person name="Jeong J.-T."/>
            <person name="Choi B.-S."/>
            <person name="Jung M."/>
            <person name="Ginzburg D."/>
            <person name="Zhao K."/>
            <person name="Won S.Y."/>
            <person name="Oh T.-J."/>
            <person name="Yu Y."/>
            <person name="Kim N.-H."/>
            <person name="Lee O.R."/>
            <person name="Lee T.-H."/>
            <person name="Bashyal P."/>
            <person name="Kim T.-S."/>
            <person name="Lee W.-H."/>
            <person name="Kawkins C."/>
            <person name="Kim C.-K."/>
            <person name="Kim J.S."/>
            <person name="Ahn B.O."/>
            <person name="Rhee S.Y."/>
            <person name="Sohng J.K."/>
        </authorList>
    </citation>
    <scope>NUCLEOTIDE SEQUENCE</scope>
    <source>
        <tissue evidence="2">Leaf</tissue>
    </source>
</reference>
<proteinExistence type="predicted"/>
<dbReference type="Proteomes" id="UP000634136">
    <property type="component" value="Unassembled WGS sequence"/>
</dbReference>
<protein>
    <submittedName>
        <fullName evidence="2">Uncharacterized protein</fullName>
    </submittedName>
</protein>
<evidence type="ECO:0000313" key="3">
    <source>
        <dbReference type="Proteomes" id="UP000634136"/>
    </source>
</evidence>
<dbReference type="OrthoDB" id="1653935at2759"/>
<dbReference type="PANTHER" id="PTHR34542">
    <property type="entry name" value="OS08G0359900 PROTEIN"/>
    <property type="match status" value="1"/>
</dbReference>